<evidence type="ECO:0000313" key="2">
    <source>
        <dbReference type="EMBL" id="GGG15901.1"/>
    </source>
</evidence>
<dbReference type="EMBL" id="BMJT01000002">
    <property type="protein sequence ID" value="GGG15901.1"/>
    <property type="molecule type" value="Genomic_DNA"/>
</dbReference>
<keyword evidence="3" id="KW-1185">Reference proteome</keyword>
<reference evidence="2" key="2">
    <citation type="submission" date="2020-09" db="EMBL/GenBank/DDBJ databases">
        <authorList>
            <person name="Sun Q."/>
            <person name="Zhou Y."/>
        </authorList>
    </citation>
    <scope>NUCLEOTIDE SEQUENCE</scope>
    <source>
        <strain evidence="2">CGMCC 1.15760</strain>
    </source>
</reference>
<dbReference type="GO" id="GO:0003723">
    <property type="term" value="F:RNA binding"/>
    <property type="evidence" value="ECO:0007669"/>
    <property type="project" value="UniProtKB-KW"/>
</dbReference>
<comment type="function">
    <text evidence="1">Regulates expression of the glpD operon. In the presence of glycerol 3-phosphate (G3P) causes antitermination of transcription of glpD at the inverted repeat of the leader region to enhance its transcription. Binds and stabilizes glpD leader mRNA.</text>
</comment>
<dbReference type="RefSeq" id="WP_188613701.1">
    <property type="nucleotide sequence ID" value="NZ_BMJT01000002.1"/>
</dbReference>
<dbReference type="PIRSF" id="PIRSF016897">
    <property type="entry name" value="GlpP"/>
    <property type="match status" value="1"/>
</dbReference>
<dbReference type="GO" id="GO:0045893">
    <property type="term" value="P:positive regulation of DNA-templated transcription"/>
    <property type="evidence" value="ECO:0007669"/>
    <property type="project" value="TreeGrafter"/>
</dbReference>
<dbReference type="Gene3D" id="3.20.20.70">
    <property type="entry name" value="Aldolase class I"/>
    <property type="match status" value="1"/>
</dbReference>
<keyword evidence="1" id="KW-0694">RNA-binding</keyword>
<dbReference type="InterPro" id="IPR013785">
    <property type="entry name" value="Aldolase_TIM"/>
</dbReference>
<keyword evidence="1" id="KW-0319">Glycerol metabolism</keyword>
<dbReference type="Proteomes" id="UP000616608">
    <property type="component" value="Unassembled WGS sequence"/>
</dbReference>
<protein>
    <recommendedName>
        <fullName evidence="1">Glycerol uptake operon antiterminator regulatory protein</fullName>
    </recommendedName>
</protein>
<dbReference type="InterPro" id="IPR006699">
    <property type="entry name" value="GlpP"/>
</dbReference>
<dbReference type="PANTHER" id="PTHR35787:SF1">
    <property type="entry name" value="GLYCEROL UPTAKE OPERON ANTITERMINATOR REGULATORY PROTEIN"/>
    <property type="match status" value="1"/>
</dbReference>
<reference evidence="2" key="1">
    <citation type="journal article" date="2014" name="Int. J. Syst. Evol. Microbiol.">
        <title>Complete genome sequence of Corynebacterium casei LMG S-19264T (=DSM 44701T), isolated from a smear-ripened cheese.</title>
        <authorList>
            <consortium name="US DOE Joint Genome Institute (JGI-PGF)"/>
            <person name="Walter F."/>
            <person name="Albersmeier A."/>
            <person name="Kalinowski J."/>
            <person name="Ruckert C."/>
        </authorList>
    </citation>
    <scope>NUCLEOTIDE SEQUENCE</scope>
    <source>
        <strain evidence="2">CGMCC 1.15760</strain>
    </source>
</reference>
<sequence>MHFNDQKIMPAARTIKQFDEMLASDYEYIVLLEVHISLLLSLKREADRKHKKLIIHADLIHGLKTDNFAADFLCNDVRPAGIISTRSNVLIKAKARGILAIQRVFLIDTIALEKSYTMIENAKPDYIELLPGIIPSMIEEIYTQTKTPVITGGLIRSVEHMEQALAAGAIAITTSSKKLWKASKKEVD</sequence>
<dbReference type="SUPFAM" id="SSF110391">
    <property type="entry name" value="GlpP-like"/>
    <property type="match status" value="1"/>
</dbReference>
<proteinExistence type="predicted"/>
<dbReference type="GO" id="GO:0001072">
    <property type="term" value="F:transcription antitermination factor activity, RNA binding"/>
    <property type="evidence" value="ECO:0007669"/>
    <property type="project" value="TreeGrafter"/>
</dbReference>
<dbReference type="PANTHER" id="PTHR35787">
    <property type="entry name" value="GLYCEROL UPTAKE OPERON ANTITERMINATOR REGULATORY PROTEIN"/>
    <property type="match status" value="1"/>
</dbReference>
<dbReference type="Pfam" id="PF04309">
    <property type="entry name" value="G3P_antiterm"/>
    <property type="match status" value="1"/>
</dbReference>
<keyword evidence="1" id="KW-0804">Transcription</keyword>
<comment type="caution">
    <text evidence="2">The sequence shown here is derived from an EMBL/GenBank/DDBJ whole genome shotgun (WGS) entry which is preliminary data.</text>
</comment>
<evidence type="ECO:0000313" key="3">
    <source>
        <dbReference type="Proteomes" id="UP000616608"/>
    </source>
</evidence>
<accession>A0A917G075</accession>
<gene>
    <name evidence="2" type="primary">glpP</name>
    <name evidence="2" type="ORF">GCM10007425_07760</name>
</gene>
<keyword evidence="1" id="KW-0805">Transcription regulation</keyword>
<organism evidence="2 3">
    <name type="scientific">Lysinibacillus alkalisoli</name>
    <dbReference type="NCBI Taxonomy" id="1911548"/>
    <lineage>
        <taxon>Bacteria</taxon>
        <taxon>Bacillati</taxon>
        <taxon>Bacillota</taxon>
        <taxon>Bacilli</taxon>
        <taxon>Bacillales</taxon>
        <taxon>Bacillaceae</taxon>
        <taxon>Lysinibacillus</taxon>
    </lineage>
</organism>
<dbReference type="GO" id="GO:0006071">
    <property type="term" value="P:glycerol metabolic process"/>
    <property type="evidence" value="ECO:0007669"/>
    <property type="project" value="UniProtKB-UniRule"/>
</dbReference>
<dbReference type="AlphaFoldDB" id="A0A917G075"/>
<name>A0A917G075_9BACI</name>
<evidence type="ECO:0000256" key="1">
    <source>
        <dbReference type="PIRNR" id="PIRNR016897"/>
    </source>
</evidence>